<gene>
    <name evidence="21" type="ORF">V9T40_007245</name>
</gene>
<keyword evidence="19" id="KW-1133">Transmembrane helix</keyword>
<dbReference type="SMART" id="SM00248">
    <property type="entry name" value="ANK"/>
    <property type="match status" value="12"/>
</dbReference>
<evidence type="ECO:0000256" key="17">
    <source>
        <dbReference type="PROSITE-ProRule" id="PRU00124"/>
    </source>
</evidence>
<evidence type="ECO:0000256" key="11">
    <source>
        <dbReference type="ARBA" id="ARBA00023043"/>
    </source>
</evidence>
<dbReference type="PROSITE" id="PS50297">
    <property type="entry name" value="ANK_REP_REGION"/>
    <property type="match status" value="3"/>
</dbReference>
<dbReference type="InterPro" id="IPR002172">
    <property type="entry name" value="LDrepeatLR_classA_rpt"/>
</dbReference>
<dbReference type="CDD" id="cd20074">
    <property type="entry name" value="XPF_nuclease_Mus81"/>
    <property type="match status" value="1"/>
</dbReference>
<dbReference type="GO" id="GO:0046872">
    <property type="term" value="F:metal ion binding"/>
    <property type="evidence" value="ECO:0007669"/>
    <property type="project" value="UniProtKB-KW"/>
</dbReference>
<feature type="repeat" description="ANK" evidence="16">
    <location>
        <begin position="192"/>
        <end position="224"/>
    </location>
</feature>
<accession>A0AAN9YBM8</accession>
<comment type="subcellular location">
    <subcellularLocation>
        <location evidence="2">Nucleus</location>
    </subcellularLocation>
</comment>
<dbReference type="Proteomes" id="UP001367676">
    <property type="component" value="Unassembled WGS sequence"/>
</dbReference>
<evidence type="ECO:0000256" key="6">
    <source>
        <dbReference type="ARBA" id="ARBA00022737"/>
    </source>
</evidence>
<evidence type="ECO:0000256" key="10">
    <source>
        <dbReference type="ARBA" id="ARBA00022842"/>
    </source>
</evidence>
<dbReference type="Gene3D" id="1.25.40.20">
    <property type="entry name" value="Ankyrin repeat-containing domain"/>
    <property type="match status" value="3"/>
</dbReference>
<name>A0AAN9YBM8_9HEMI</name>
<evidence type="ECO:0000256" key="4">
    <source>
        <dbReference type="ARBA" id="ARBA00022722"/>
    </source>
</evidence>
<dbReference type="Pfam" id="PF00057">
    <property type="entry name" value="Ldl_recept_a"/>
    <property type="match status" value="1"/>
</dbReference>
<keyword evidence="8" id="KW-0227">DNA damage</keyword>
<dbReference type="CDD" id="cd21036">
    <property type="entry name" value="WH_MUS81"/>
    <property type="match status" value="1"/>
</dbReference>
<dbReference type="InterPro" id="IPR023415">
    <property type="entry name" value="LDLR_class-A_CS"/>
</dbReference>
<comment type="cofactor">
    <cofactor evidence="1">
        <name>Mg(2+)</name>
        <dbReference type="ChEBI" id="CHEBI:18420"/>
    </cofactor>
</comment>
<dbReference type="Gene3D" id="1.10.150.670">
    <property type="entry name" value="Crossover junction endonuclease EME1, DNA-binding domain"/>
    <property type="match status" value="1"/>
</dbReference>
<dbReference type="SUPFAM" id="SSF48403">
    <property type="entry name" value="Ankyrin repeat"/>
    <property type="match status" value="2"/>
</dbReference>
<evidence type="ECO:0000256" key="12">
    <source>
        <dbReference type="ARBA" id="ARBA00023157"/>
    </source>
</evidence>
<comment type="similarity">
    <text evidence="3">Belongs to the XPF family.</text>
</comment>
<evidence type="ECO:0000256" key="2">
    <source>
        <dbReference type="ARBA" id="ARBA00004123"/>
    </source>
</evidence>
<dbReference type="PROSITE" id="PS01209">
    <property type="entry name" value="LDLRA_1"/>
    <property type="match status" value="1"/>
</dbReference>
<dbReference type="Pfam" id="PF21292">
    <property type="entry name" value="EME1-MUS81_C"/>
    <property type="match status" value="1"/>
</dbReference>
<keyword evidence="13" id="KW-0233">DNA recombination</keyword>
<organism evidence="21 22">
    <name type="scientific">Parthenolecanium corni</name>
    <dbReference type="NCBI Taxonomy" id="536013"/>
    <lineage>
        <taxon>Eukaryota</taxon>
        <taxon>Metazoa</taxon>
        <taxon>Ecdysozoa</taxon>
        <taxon>Arthropoda</taxon>
        <taxon>Hexapoda</taxon>
        <taxon>Insecta</taxon>
        <taxon>Pterygota</taxon>
        <taxon>Neoptera</taxon>
        <taxon>Paraneoptera</taxon>
        <taxon>Hemiptera</taxon>
        <taxon>Sternorrhyncha</taxon>
        <taxon>Coccoidea</taxon>
        <taxon>Coccidae</taxon>
        <taxon>Parthenolecanium</taxon>
    </lineage>
</organism>
<dbReference type="GO" id="GO:0016787">
    <property type="term" value="F:hydrolase activity"/>
    <property type="evidence" value="ECO:0007669"/>
    <property type="project" value="UniProtKB-KW"/>
</dbReference>
<dbReference type="Gene3D" id="2.40.128.620">
    <property type="match status" value="1"/>
</dbReference>
<evidence type="ECO:0000259" key="20">
    <source>
        <dbReference type="SMART" id="SM00891"/>
    </source>
</evidence>
<dbReference type="SUPFAM" id="SSF57424">
    <property type="entry name" value="LDL receptor-like module"/>
    <property type="match status" value="1"/>
</dbReference>
<keyword evidence="4" id="KW-0540">Nuclease</keyword>
<comment type="caution">
    <text evidence="17">Lacks conserved residue(s) required for the propagation of feature annotation.</text>
</comment>
<dbReference type="GO" id="GO:0004519">
    <property type="term" value="F:endonuclease activity"/>
    <property type="evidence" value="ECO:0007669"/>
    <property type="project" value="UniProtKB-KW"/>
</dbReference>
<dbReference type="Pfam" id="PF00023">
    <property type="entry name" value="Ank"/>
    <property type="match status" value="2"/>
</dbReference>
<evidence type="ECO:0000256" key="9">
    <source>
        <dbReference type="ARBA" id="ARBA00022801"/>
    </source>
</evidence>
<dbReference type="PROSITE" id="PS50088">
    <property type="entry name" value="ANK_REPEAT"/>
    <property type="match status" value="4"/>
</dbReference>
<dbReference type="GO" id="GO:0000724">
    <property type="term" value="P:double-strand break repair via homologous recombination"/>
    <property type="evidence" value="ECO:0007669"/>
    <property type="project" value="UniProtKB-ARBA"/>
</dbReference>
<dbReference type="GO" id="GO:0007127">
    <property type="term" value="P:meiosis I"/>
    <property type="evidence" value="ECO:0007669"/>
    <property type="project" value="UniProtKB-ARBA"/>
</dbReference>
<keyword evidence="19" id="KW-0472">Membrane</keyword>
<feature type="transmembrane region" description="Helical" evidence="19">
    <location>
        <begin position="790"/>
        <end position="808"/>
    </location>
</feature>
<dbReference type="InterPro" id="IPR051165">
    <property type="entry name" value="Multifunctional_ANK_Repeat"/>
</dbReference>
<feature type="domain" description="ERCC4" evidence="20">
    <location>
        <begin position="1469"/>
        <end position="1590"/>
    </location>
</feature>
<keyword evidence="6" id="KW-0677">Repeat</keyword>
<keyword evidence="10" id="KW-0460">Magnesium</keyword>
<dbReference type="Gene3D" id="1.10.10.10">
    <property type="entry name" value="Winged helix-like DNA-binding domain superfamily/Winged helix DNA-binding domain"/>
    <property type="match status" value="1"/>
</dbReference>
<dbReference type="PANTHER" id="PTHR24123">
    <property type="entry name" value="ANKYRIN REPEAT-CONTAINING"/>
    <property type="match status" value="1"/>
</dbReference>
<keyword evidence="14" id="KW-0234">DNA repair</keyword>
<proteinExistence type="inferred from homology"/>
<evidence type="ECO:0000256" key="5">
    <source>
        <dbReference type="ARBA" id="ARBA00022723"/>
    </source>
</evidence>
<dbReference type="InterPro" id="IPR011335">
    <property type="entry name" value="Restrct_endonuc-II-like"/>
</dbReference>
<feature type="transmembrane region" description="Helical" evidence="19">
    <location>
        <begin position="749"/>
        <end position="770"/>
    </location>
</feature>
<evidence type="ECO:0000256" key="14">
    <source>
        <dbReference type="ARBA" id="ARBA00023204"/>
    </source>
</evidence>
<dbReference type="GO" id="GO:0003677">
    <property type="term" value="F:DNA binding"/>
    <property type="evidence" value="ECO:0007669"/>
    <property type="project" value="InterPro"/>
</dbReference>
<sequence length="1629" mass="182287">MSYEILNKTEFDVGVSDEDEVETEGIVDDEDTNEELQTSIENLIFKKHVAPKDRHVQKLNSELLSSIQQDDTETFARCLQEGANPSTICRETGLSACHVAVLCDRCHLLEKLLKAGGNDSFSSWQNGYLPIHVAAWKECLNCLKMLVNNTRSNTSAPSSTVLCDITSVSQSILDSWHHHHKVLNSEMPPAYEKCTPLHIVCKKLNYRCAEYLLEAKADTEAVDGRGMTPLDVVYEVIMAANESLKKSASDITKSCASSVTIADFNRRPLHDFVDIKMESDDATKIISTLIDYDSKFKAAASMSGKCKSFLFPATITQNEKLLKILLAKNVDLSIQNENGDTALHFAVRHRLKRSLFTFLKSENIKSILEMKDSEFKTPLLIAISCMWIDGTSALLESGASVTAVTNDGNTALHCAARTTTTCIMDGLFTYPETEKIKDYKNNNEETAIMVAVVSNNAACVRKLIKFGVCLRLTGRQSKTLAHVAAENGFSRILKLILTEDLDLKEAKTDDNETTLHLAAKGGHLDCVQYLLSIGCCETTITMPVSLSFDEKFDFGGTALHYAAWKGHLPIIQALVDSNKDLVNIANANKWFPLHVAMYFNNAECADFLIAHGANLSYRVPYADGSLRSSFDILSHTFTDPSLFLERVFDSYIERNDVPLTHLDSCISLKFDSLTPNGSGRKQMKVLNALLNNEDEPFQRQVLLHPLIETFLYLKWKKLRPFFNFTTLLYAFFLVTLNLFAIYVDERPTTTTNVILVLMLASLIPLSVVEVLHARKLQRYYVKGLESWLKWFTYGMTIFIGSRAAYLAVSGYSHSHWNDIIVIPVLFAWIEALLVLSRYPTWGFCILMFFRVALDVVKVFCTFSPLILGFMFSFHIFFKHEAESPFYTLPEAFVRTIVMVSEFEYSDTFHKSGNLFRDVIGRCLFLLFVVLIAIVVINLMVGLAVSDVTTLQAQSLSKIRAKQIDFLYMLESLVYNENLLDSLPQNIKAWITEHRNIPSIYLIHPNRPFDKKNTELPAELKRLILLKVSSRTEPKYGISRNRADIAKKLQLFSQELDFIYRELSNIESGSILTGGDKVCHPYEPFKCPGVPTCISIQYLCDGAADCPDGYDEDPRLCTAAKRPPVEETSSFLQSLIASHGPNYLEKLFGNKARDALEPLGGVDKVAITLSESQTIEDFGAALHLMRSDLEHLRSVFIAVENGDIGMLKSLGIKDSELGDASSIQNGITSPRKKKAYLPSAGSGGYAILTALLQHKRREPNEAFLRKQDLIEKAQEFSDVSFTKSENANYYTAWSSMSTLIKKGLVSRTGCPAKFSLTEEGEDLAAKLSHDERKSPLSSKFKPCSTFSTNEDKNSSKNTVTGFSSRYSSATSPVKLPSSSTESSSSSSFNLCDKGLVSSPPKLICSDTNEKPNCIDLTEDDDLENNSASNRLSYDDCASASSSSTIQNKNCDSASETFEQIIFMPGEFEIILLVDIRETSGKTKNPMSDDTIRVLTNLKTKFETRQLSVGDFVWIARDQSGKELLLPYIVERKRMDDLGSSIKDGRFHEQKTLKIHEMFIKQLVQLKGLSAEKAVAITQKYPTPRDLIAAFKKSENPEMLLSNLQYGLTNRNIGPTISKTIYKLYSLEQFE</sequence>
<feature type="repeat" description="ANK" evidence="16">
    <location>
        <begin position="588"/>
        <end position="620"/>
    </location>
</feature>
<dbReference type="InterPro" id="IPR036388">
    <property type="entry name" value="WH-like_DNA-bd_sf"/>
</dbReference>
<dbReference type="SMART" id="SM00192">
    <property type="entry name" value="LDLa"/>
    <property type="match status" value="1"/>
</dbReference>
<evidence type="ECO:0000256" key="16">
    <source>
        <dbReference type="PROSITE-ProRule" id="PRU00023"/>
    </source>
</evidence>
<feature type="repeat" description="ANK" evidence="16">
    <location>
        <begin position="554"/>
        <end position="586"/>
    </location>
</feature>
<evidence type="ECO:0000256" key="19">
    <source>
        <dbReference type="SAM" id="Phobius"/>
    </source>
</evidence>
<keyword evidence="22" id="KW-1185">Reference proteome</keyword>
<dbReference type="PROSITE" id="PS50068">
    <property type="entry name" value="LDLRA_2"/>
    <property type="match status" value="1"/>
</dbReference>
<dbReference type="InterPro" id="IPR036055">
    <property type="entry name" value="LDL_receptor-like_sf"/>
</dbReference>
<protein>
    <recommendedName>
        <fullName evidence="20">ERCC4 domain-containing protein</fullName>
    </recommendedName>
</protein>
<keyword evidence="11 16" id="KW-0040">ANK repeat</keyword>
<evidence type="ECO:0000256" key="8">
    <source>
        <dbReference type="ARBA" id="ARBA00022763"/>
    </source>
</evidence>
<dbReference type="FunFam" id="1.10.10.10:FF:000307">
    <property type="entry name" value="Crossover junction endonuclease MUS81"/>
    <property type="match status" value="1"/>
</dbReference>
<dbReference type="InterPro" id="IPR002110">
    <property type="entry name" value="Ankyrin_rpt"/>
</dbReference>
<dbReference type="Pfam" id="PF12796">
    <property type="entry name" value="Ank_2"/>
    <property type="match status" value="1"/>
</dbReference>
<dbReference type="EMBL" id="JBBCAQ010000002">
    <property type="protein sequence ID" value="KAK7605387.1"/>
    <property type="molecule type" value="Genomic_DNA"/>
</dbReference>
<feature type="region of interest" description="Disordered" evidence="18">
    <location>
        <begin position="1344"/>
        <end position="1387"/>
    </location>
</feature>
<comment type="caution">
    <text evidence="21">The sequence shown here is derived from an EMBL/GenBank/DDBJ whole genome shotgun (WGS) entry which is preliminary data.</text>
</comment>
<dbReference type="InterPro" id="IPR042530">
    <property type="entry name" value="EME1/EME2_C"/>
</dbReference>
<evidence type="ECO:0000256" key="1">
    <source>
        <dbReference type="ARBA" id="ARBA00001946"/>
    </source>
</evidence>
<dbReference type="InterPro" id="IPR036770">
    <property type="entry name" value="Ankyrin_rpt-contain_sf"/>
</dbReference>
<evidence type="ECO:0000256" key="7">
    <source>
        <dbReference type="ARBA" id="ARBA00022759"/>
    </source>
</evidence>
<dbReference type="InterPro" id="IPR047417">
    <property type="entry name" value="WHD_MUS81"/>
</dbReference>
<feature type="repeat" description="ANK" evidence="16">
    <location>
        <begin position="510"/>
        <end position="534"/>
    </location>
</feature>
<dbReference type="InterPro" id="IPR006166">
    <property type="entry name" value="ERCC4_domain"/>
</dbReference>
<keyword evidence="7" id="KW-0255">Endonuclease</keyword>
<feature type="transmembrane region" description="Helical" evidence="19">
    <location>
        <begin position="923"/>
        <end position="944"/>
    </location>
</feature>
<keyword evidence="9" id="KW-0378">Hydrolase</keyword>
<keyword evidence="5" id="KW-0479">Metal-binding</keyword>
<dbReference type="GO" id="GO:0005634">
    <property type="term" value="C:nucleus"/>
    <property type="evidence" value="ECO:0007669"/>
    <property type="project" value="UniProtKB-SubCell"/>
</dbReference>
<keyword evidence="12" id="KW-1015">Disulfide bond</keyword>
<dbReference type="Pfam" id="PF13637">
    <property type="entry name" value="Ank_4"/>
    <property type="match status" value="1"/>
</dbReference>
<dbReference type="Pfam" id="PF02732">
    <property type="entry name" value="ERCC4"/>
    <property type="match status" value="1"/>
</dbReference>
<evidence type="ECO:0000313" key="22">
    <source>
        <dbReference type="Proteomes" id="UP001367676"/>
    </source>
</evidence>
<feature type="compositionally biased region" description="Polar residues" evidence="18">
    <location>
        <begin position="1354"/>
        <end position="1370"/>
    </location>
</feature>
<dbReference type="CDD" id="cd00112">
    <property type="entry name" value="LDLa"/>
    <property type="match status" value="1"/>
</dbReference>
<evidence type="ECO:0000256" key="18">
    <source>
        <dbReference type="SAM" id="MobiDB-lite"/>
    </source>
</evidence>
<feature type="transmembrane region" description="Helical" evidence="19">
    <location>
        <begin position="820"/>
        <end position="839"/>
    </location>
</feature>
<evidence type="ECO:0000256" key="15">
    <source>
        <dbReference type="ARBA" id="ARBA00023242"/>
    </source>
</evidence>
<feature type="compositionally biased region" description="Low complexity" evidence="18">
    <location>
        <begin position="1376"/>
        <end position="1386"/>
    </location>
</feature>
<dbReference type="SMART" id="SM00891">
    <property type="entry name" value="ERCC4"/>
    <property type="match status" value="1"/>
</dbReference>
<keyword evidence="15" id="KW-0539">Nucleus</keyword>
<keyword evidence="19" id="KW-0812">Transmembrane</keyword>
<dbReference type="SUPFAM" id="SSF52980">
    <property type="entry name" value="Restriction endonuclease-like"/>
    <property type="match status" value="1"/>
</dbReference>
<reference evidence="21 22" key="1">
    <citation type="submission" date="2024-03" db="EMBL/GenBank/DDBJ databases">
        <title>Adaptation during the transition from Ophiocordyceps entomopathogen to insect associate is accompanied by gene loss and intensified selection.</title>
        <authorList>
            <person name="Ward C.M."/>
            <person name="Onetto C.A."/>
            <person name="Borneman A.R."/>
        </authorList>
    </citation>
    <scope>NUCLEOTIDE SEQUENCE [LARGE SCALE GENOMIC DNA]</scope>
    <source>
        <strain evidence="21">AWRI1</strain>
        <tissue evidence="21">Single Adult Female</tissue>
    </source>
</reference>
<feature type="transmembrane region" description="Helical" evidence="19">
    <location>
        <begin position="721"/>
        <end position="743"/>
    </location>
</feature>
<dbReference type="Pfam" id="PF21136">
    <property type="entry name" value="WHD_MUS81"/>
    <property type="match status" value="1"/>
</dbReference>
<evidence type="ECO:0000256" key="3">
    <source>
        <dbReference type="ARBA" id="ARBA00010015"/>
    </source>
</evidence>
<dbReference type="InterPro" id="IPR047416">
    <property type="entry name" value="XPF_nuclease_Mus81"/>
</dbReference>
<feature type="transmembrane region" description="Helical" evidence="19">
    <location>
        <begin position="851"/>
        <end position="877"/>
    </location>
</feature>
<evidence type="ECO:0000313" key="21">
    <source>
        <dbReference type="EMBL" id="KAK7605387.1"/>
    </source>
</evidence>
<evidence type="ECO:0000256" key="13">
    <source>
        <dbReference type="ARBA" id="ARBA00023172"/>
    </source>
</evidence>
<dbReference type="PANTHER" id="PTHR24123:SF141">
    <property type="entry name" value="ANKYRIN 2, ISOFORM U"/>
    <property type="match status" value="1"/>
</dbReference>